<proteinExistence type="predicted"/>
<evidence type="ECO:0000313" key="3">
    <source>
        <dbReference type="Proteomes" id="UP000465846"/>
    </source>
</evidence>
<evidence type="ECO:0000313" key="2">
    <source>
        <dbReference type="EMBL" id="QIB73226.1"/>
    </source>
</evidence>
<reference evidence="2 3" key="1">
    <citation type="submission" date="2020-02" db="EMBL/GenBank/DDBJ databases">
        <title>Whole genome sequence of Halogeometricum borinquense strain wsp4.</title>
        <authorList>
            <person name="Verma D.K."/>
            <person name="Gopal K."/>
            <person name="Prasad E.S."/>
        </authorList>
    </citation>
    <scope>NUCLEOTIDE SEQUENCE [LARGE SCALE GENOMIC DNA]</scope>
    <source>
        <strain evidence="3">wsp4</strain>
    </source>
</reference>
<evidence type="ECO:0000256" key="1">
    <source>
        <dbReference type="SAM" id="MobiDB-lite"/>
    </source>
</evidence>
<dbReference type="RefSeq" id="WP_163485340.1">
    <property type="nucleotide sequence ID" value="NZ_CP048739.1"/>
</dbReference>
<dbReference type="EMBL" id="CP048739">
    <property type="protein sequence ID" value="QIB73226.1"/>
    <property type="molecule type" value="Genomic_DNA"/>
</dbReference>
<feature type="compositionally biased region" description="Acidic residues" evidence="1">
    <location>
        <begin position="135"/>
        <end position="147"/>
    </location>
</feature>
<organism evidence="2 3">
    <name type="scientific">Halogeometricum borinquense</name>
    <dbReference type="NCBI Taxonomy" id="60847"/>
    <lineage>
        <taxon>Archaea</taxon>
        <taxon>Methanobacteriati</taxon>
        <taxon>Methanobacteriota</taxon>
        <taxon>Stenosarchaea group</taxon>
        <taxon>Halobacteria</taxon>
        <taxon>Halobacteriales</taxon>
        <taxon>Haloferacaceae</taxon>
        <taxon>Halogeometricum</taxon>
    </lineage>
</organism>
<feature type="region of interest" description="Disordered" evidence="1">
    <location>
        <begin position="135"/>
        <end position="154"/>
    </location>
</feature>
<dbReference type="Proteomes" id="UP000465846">
    <property type="component" value="Chromosome"/>
</dbReference>
<dbReference type="GeneID" id="44078209"/>
<dbReference type="PANTHER" id="PTHR35519">
    <property type="entry name" value="MEMBRANE PROTEINS"/>
    <property type="match status" value="1"/>
</dbReference>
<dbReference type="InterPro" id="IPR025187">
    <property type="entry name" value="DUF4112"/>
</dbReference>
<dbReference type="PANTHER" id="PTHR35519:SF2">
    <property type="entry name" value="PH DOMAIN PROTEIN"/>
    <property type="match status" value="1"/>
</dbReference>
<accession>A0A6C0UD20</accession>
<protein>
    <submittedName>
        <fullName evidence="2">DUF4112 domain-containing protein</fullName>
    </submittedName>
</protein>
<name>A0A6C0UD20_9EURY</name>
<gene>
    <name evidence="2" type="ORF">G3I44_02370</name>
</gene>
<dbReference type="AlphaFoldDB" id="A0A6C0UD20"/>
<dbReference type="Pfam" id="PF13430">
    <property type="entry name" value="DUF4112"/>
    <property type="match status" value="1"/>
</dbReference>
<sequence length="154" mass="16292">MVRDDIANGRDGYGGEIPESVDQAAVERMRSVAYVLDDLVGIPGTNSRVGIDPVLGTVPVVGDVVSAAFSLYIVLESARLGVSYKTLLVMIANVAIDTAGGSLPYVGVLFDAVWKANKWNVEMALAELTDGMDLEGEFGDDGDEDEGPITIDIK</sequence>